<dbReference type="PROSITE" id="PS50181">
    <property type="entry name" value="FBOX"/>
    <property type="match status" value="1"/>
</dbReference>
<dbReference type="PANTHER" id="PTHR46122">
    <property type="entry name" value="GALACTOSE OXIDASE/KELCH REPEAT PROTEIN-RELATED"/>
    <property type="match status" value="1"/>
</dbReference>
<proteinExistence type="predicted"/>
<feature type="domain" description="F-box" evidence="4">
    <location>
        <begin position="81"/>
        <end position="127"/>
    </location>
</feature>
<dbReference type="InterPro" id="IPR015915">
    <property type="entry name" value="Kelch-typ_b-propeller"/>
</dbReference>
<dbReference type="InterPro" id="IPR006652">
    <property type="entry name" value="Kelch_1"/>
</dbReference>
<dbReference type="InterPro" id="IPR052439">
    <property type="entry name" value="F-box/Kelch-repeat"/>
</dbReference>
<organism evidence="5 6">
    <name type="scientific">Ficus carica</name>
    <name type="common">Common fig</name>
    <dbReference type="NCBI Taxonomy" id="3494"/>
    <lineage>
        <taxon>Eukaryota</taxon>
        <taxon>Viridiplantae</taxon>
        <taxon>Streptophyta</taxon>
        <taxon>Embryophyta</taxon>
        <taxon>Tracheophyta</taxon>
        <taxon>Spermatophyta</taxon>
        <taxon>Magnoliopsida</taxon>
        <taxon>eudicotyledons</taxon>
        <taxon>Gunneridae</taxon>
        <taxon>Pentapetalae</taxon>
        <taxon>rosids</taxon>
        <taxon>fabids</taxon>
        <taxon>Rosales</taxon>
        <taxon>Moraceae</taxon>
        <taxon>Ficeae</taxon>
        <taxon>Ficus</taxon>
    </lineage>
</organism>
<accession>A0AA88AE44</accession>
<dbReference type="EMBL" id="BTGU01000018">
    <property type="protein sequence ID" value="GMN44143.1"/>
    <property type="molecule type" value="Genomic_DNA"/>
</dbReference>
<keyword evidence="2" id="KW-0677">Repeat</keyword>
<evidence type="ECO:0000256" key="2">
    <source>
        <dbReference type="ARBA" id="ARBA00022737"/>
    </source>
</evidence>
<reference evidence="5" key="1">
    <citation type="submission" date="2023-07" db="EMBL/GenBank/DDBJ databases">
        <title>draft genome sequence of fig (Ficus carica).</title>
        <authorList>
            <person name="Takahashi T."/>
            <person name="Nishimura K."/>
        </authorList>
    </citation>
    <scope>NUCLEOTIDE SEQUENCE</scope>
</reference>
<feature type="region of interest" description="Disordered" evidence="3">
    <location>
        <begin position="1"/>
        <end position="55"/>
    </location>
</feature>
<name>A0AA88AE44_FICCA</name>
<dbReference type="FunFam" id="2.120.10.80:FF:000007">
    <property type="entry name" value="F-box/kelch-repeat protein SKIP11"/>
    <property type="match status" value="1"/>
</dbReference>
<dbReference type="Gene3D" id="2.120.10.80">
    <property type="entry name" value="Kelch-type beta propeller"/>
    <property type="match status" value="1"/>
</dbReference>
<dbReference type="PANTHER" id="PTHR46122:SF6">
    <property type="entry name" value="OS04G0619300 PROTEIN"/>
    <property type="match status" value="1"/>
</dbReference>
<keyword evidence="1" id="KW-0880">Kelch repeat</keyword>
<dbReference type="Proteomes" id="UP001187192">
    <property type="component" value="Unassembled WGS sequence"/>
</dbReference>
<evidence type="ECO:0000256" key="3">
    <source>
        <dbReference type="SAM" id="MobiDB-lite"/>
    </source>
</evidence>
<dbReference type="Pfam" id="PF01344">
    <property type="entry name" value="Kelch_1"/>
    <property type="match status" value="2"/>
</dbReference>
<comment type="caution">
    <text evidence="5">The sequence shown here is derived from an EMBL/GenBank/DDBJ whole genome shotgun (WGS) entry which is preliminary data.</text>
</comment>
<dbReference type="AlphaFoldDB" id="A0AA88AE44"/>
<dbReference type="InterPro" id="IPR001810">
    <property type="entry name" value="F-box_dom"/>
</dbReference>
<evidence type="ECO:0000313" key="5">
    <source>
        <dbReference type="EMBL" id="GMN44143.1"/>
    </source>
</evidence>
<sequence length="443" mass="48986">MAREDNRETEEKSPPKKRMRTGRNLGESSALLPRAGPRRNRNDGGQPEEAAAEEVAAVAVAEKPTVAAEPAPAPAPAVAGESYLPGLPDDVSLEILARVSRSDYTTVACLNKKYKALMGSGTVYEVRRKLGIRREEWVLMACGLMPWEVFEPSRLRWKELAPIPTDDQCFKCADKESLAVGTDLLVFGREVEGLVIWKYSWVGRQWSRNQGMNSPRCLFGASSVGVHHHHHHRLQQEVAIVAGGCDMFGKIVQSAELYNSAEGTWTALPDLKSGPRKMCAGFYMDGKFYVIGGMSSNTTYVTSGEEYDMERGTWRVIENMYPNAISGGGRSPPLVAVVKNELYAADLMTNQVHKYNKESNTWRVVKRLPIRANAAHGWGIAFRACGDWLMVIGGKYVNQSDAIVIHSWDPDDLDHGAERDWNVVAQRTTSAGSFVYNCAIMGC</sequence>
<dbReference type="GO" id="GO:0005634">
    <property type="term" value="C:nucleus"/>
    <property type="evidence" value="ECO:0007669"/>
    <property type="project" value="UniProtKB-ARBA"/>
</dbReference>
<dbReference type="Gramene" id="FCD_00016237-RA">
    <property type="protein sequence ID" value="FCD_00016237-RA:cds"/>
    <property type="gene ID" value="FCD_00016237"/>
</dbReference>
<evidence type="ECO:0000313" key="6">
    <source>
        <dbReference type="Proteomes" id="UP001187192"/>
    </source>
</evidence>
<dbReference type="Pfam" id="PF00646">
    <property type="entry name" value="F-box"/>
    <property type="match status" value="1"/>
</dbReference>
<evidence type="ECO:0000259" key="4">
    <source>
        <dbReference type="PROSITE" id="PS50181"/>
    </source>
</evidence>
<feature type="compositionally biased region" description="Basic and acidic residues" evidence="3">
    <location>
        <begin position="1"/>
        <end position="14"/>
    </location>
</feature>
<dbReference type="CDD" id="cd22152">
    <property type="entry name" value="F-box_AtAFR-like"/>
    <property type="match status" value="1"/>
</dbReference>
<gene>
    <name evidence="5" type="ORF">TIFTF001_013354</name>
</gene>
<keyword evidence="6" id="KW-1185">Reference proteome</keyword>
<evidence type="ECO:0000256" key="1">
    <source>
        <dbReference type="ARBA" id="ARBA00022441"/>
    </source>
</evidence>
<dbReference type="SMART" id="SM00612">
    <property type="entry name" value="Kelch"/>
    <property type="match status" value="2"/>
</dbReference>
<protein>
    <recommendedName>
        <fullName evidence="4">F-box domain-containing protein</fullName>
    </recommendedName>
</protein>
<dbReference type="SUPFAM" id="SSF117281">
    <property type="entry name" value="Kelch motif"/>
    <property type="match status" value="1"/>
</dbReference>